<evidence type="ECO:0000313" key="2">
    <source>
        <dbReference type="EMBL" id="KWZ37239.1"/>
    </source>
</evidence>
<evidence type="ECO:0000256" key="1">
    <source>
        <dbReference type="SAM" id="MobiDB-lite"/>
    </source>
</evidence>
<keyword evidence="3" id="KW-1185">Reference proteome</keyword>
<name>A0ABR5T275_9BURK</name>
<sequence length="244" mass="25838">MSTDLIERSPVAPLRPSIACELAGRLDGIRAAGRPRVGSAPAPYRLVSDIAPRAGRFDHATPHFLQAREHAPVPDAPLPSGRIFEARMRRATARRALSYDAHAACSCALSSRPACVALRAPSGVFGGDPARADLDAALDAPPRAAAMSVSGPEGPLARQRRRCRAAALTRHPDSTRLAARDQARDKVESPGLCARRARDAAFGLACRALPAKRLPAPSSPKNVRARHARIAEPTEALSGRARTA</sequence>
<accession>A0ABR5T275</accession>
<comment type="caution">
    <text evidence="2">The sequence shown here is derived from an EMBL/GenBank/DDBJ whole genome shotgun (WGS) entry which is preliminary data.</text>
</comment>
<organism evidence="2 3">
    <name type="scientific">Burkholderia savannae</name>
    <dbReference type="NCBI Taxonomy" id="1637837"/>
    <lineage>
        <taxon>Bacteria</taxon>
        <taxon>Pseudomonadati</taxon>
        <taxon>Pseudomonadota</taxon>
        <taxon>Betaproteobacteria</taxon>
        <taxon>Burkholderiales</taxon>
        <taxon>Burkholderiaceae</taxon>
        <taxon>Burkholderia</taxon>
        <taxon>pseudomallei group</taxon>
    </lineage>
</organism>
<dbReference type="Proteomes" id="UP000070255">
    <property type="component" value="Unassembled WGS sequence"/>
</dbReference>
<proteinExistence type="predicted"/>
<feature type="region of interest" description="Disordered" evidence="1">
    <location>
        <begin position="213"/>
        <end position="244"/>
    </location>
</feature>
<protein>
    <submittedName>
        <fullName evidence="2">Uncharacterized protein</fullName>
    </submittedName>
</protein>
<evidence type="ECO:0000313" key="3">
    <source>
        <dbReference type="Proteomes" id="UP000070255"/>
    </source>
</evidence>
<gene>
    <name evidence="2" type="ORF">WS72_19725</name>
</gene>
<reference evidence="2 3" key="1">
    <citation type="submission" date="2015-11" db="EMBL/GenBank/DDBJ databases">
        <authorList>
            <person name="Sahl J."/>
            <person name="Wagner D."/>
            <person name="Keim P."/>
        </authorList>
    </citation>
    <scope>NUCLEOTIDE SEQUENCE [LARGE SCALE GENOMIC DNA]</scope>
    <source>
        <strain evidence="2 3">BDU18</strain>
    </source>
</reference>
<dbReference type="EMBL" id="LNJQ01000004">
    <property type="protein sequence ID" value="KWZ37239.1"/>
    <property type="molecule type" value="Genomic_DNA"/>
</dbReference>